<accession>A0AB35Y1Q0</accession>
<dbReference type="InterPro" id="IPR012947">
    <property type="entry name" value="tRNA_SAD"/>
</dbReference>
<evidence type="ECO:0000256" key="6">
    <source>
        <dbReference type="ARBA" id="ARBA00022741"/>
    </source>
</evidence>
<dbReference type="InterPro" id="IPR018164">
    <property type="entry name" value="Ala-tRNA-synth_IIc_N"/>
</dbReference>
<evidence type="ECO:0000256" key="5">
    <source>
        <dbReference type="ARBA" id="ARBA00022723"/>
    </source>
</evidence>
<dbReference type="GO" id="GO:0004813">
    <property type="term" value="F:alanine-tRNA ligase activity"/>
    <property type="evidence" value="ECO:0007669"/>
    <property type="project" value="UniProtKB-UniRule"/>
</dbReference>
<keyword evidence="2 14" id="KW-0963">Cytoplasm</keyword>
<dbReference type="GO" id="GO:0008270">
    <property type="term" value="F:zinc ion binding"/>
    <property type="evidence" value="ECO:0007669"/>
    <property type="project" value="UniProtKB-UniRule"/>
</dbReference>
<dbReference type="CDD" id="cd00673">
    <property type="entry name" value="AlaRS_core"/>
    <property type="match status" value="1"/>
</dbReference>
<comment type="cofactor">
    <cofactor evidence="14">
        <name>Zn(2+)</name>
        <dbReference type="ChEBI" id="CHEBI:29105"/>
    </cofactor>
    <text evidence="14">Binds 1 zinc ion per subunit.</text>
</comment>
<evidence type="ECO:0000256" key="10">
    <source>
        <dbReference type="ARBA" id="ARBA00022917"/>
    </source>
</evidence>
<evidence type="ECO:0000256" key="7">
    <source>
        <dbReference type="ARBA" id="ARBA00022833"/>
    </source>
</evidence>
<feature type="binding site" evidence="14">
    <location>
        <position position="673"/>
    </location>
    <ligand>
        <name>Zn(2+)</name>
        <dbReference type="ChEBI" id="CHEBI:29105"/>
    </ligand>
</feature>
<organism evidence="17 18">
    <name type="scientific">Faecalibacterium taiwanense</name>
    <dbReference type="NCBI Taxonomy" id="3030638"/>
    <lineage>
        <taxon>Bacteria</taxon>
        <taxon>Bacillati</taxon>
        <taxon>Bacillota</taxon>
        <taxon>Clostridia</taxon>
        <taxon>Eubacteriales</taxon>
        <taxon>Oscillospiraceae</taxon>
        <taxon>Faecalibacterium</taxon>
    </lineage>
</organism>
<evidence type="ECO:0000256" key="13">
    <source>
        <dbReference type="ARBA" id="ARBA00048300"/>
    </source>
</evidence>
<dbReference type="FunFam" id="3.10.310.40:FF:000001">
    <property type="entry name" value="Alanine--tRNA ligase"/>
    <property type="match status" value="1"/>
</dbReference>
<dbReference type="Proteomes" id="UP001379600">
    <property type="component" value="Unassembled WGS sequence"/>
</dbReference>
<dbReference type="InterPro" id="IPR045864">
    <property type="entry name" value="aa-tRNA-synth_II/BPL/LPL"/>
</dbReference>
<keyword evidence="4 14" id="KW-0436">Ligase</keyword>
<dbReference type="Gene3D" id="2.40.30.130">
    <property type="match status" value="1"/>
</dbReference>
<evidence type="ECO:0000256" key="2">
    <source>
        <dbReference type="ARBA" id="ARBA00022490"/>
    </source>
</evidence>
<feature type="coiled-coil region" evidence="15">
    <location>
        <begin position="740"/>
        <end position="767"/>
    </location>
</feature>
<keyword evidence="10 14" id="KW-0648">Protein biosynthesis</keyword>
<dbReference type="GO" id="GO:0002161">
    <property type="term" value="F:aminoacyl-tRNA deacylase activity"/>
    <property type="evidence" value="ECO:0007669"/>
    <property type="project" value="TreeGrafter"/>
</dbReference>
<dbReference type="Gene3D" id="3.30.930.10">
    <property type="entry name" value="Bira Bifunctional Protein, Domain 2"/>
    <property type="match status" value="1"/>
</dbReference>
<comment type="domain">
    <text evidence="14">Consists of three domains; the N-terminal catalytic domain, the editing domain and the C-terminal C-Ala domain. The editing domain removes incorrectly charged amino acids, while the C-Ala domain, along with tRNA(Ala), serves as a bridge to cooperatively bring together the editing and aminoacylation centers thus stimulating deacylation of misacylated tRNAs.</text>
</comment>
<evidence type="ECO:0000256" key="11">
    <source>
        <dbReference type="ARBA" id="ARBA00023146"/>
    </source>
</evidence>
<comment type="catalytic activity">
    <reaction evidence="13 14">
        <text>tRNA(Ala) + L-alanine + ATP = L-alanyl-tRNA(Ala) + AMP + diphosphate</text>
        <dbReference type="Rhea" id="RHEA:12540"/>
        <dbReference type="Rhea" id="RHEA-COMP:9657"/>
        <dbReference type="Rhea" id="RHEA-COMP:9923"/>
        <dbReference type="ChEBI" id="CHEBI:30616"/>
        <dbReference type="ChEBI" id="CHEBI:33019"/>
        <dbReference type="ChEBI" id="CHEBI:57972"/>
        <dbReference type="ChEBI" id="CHEBI:78442"/>
        <dbReference type="ChEBI" id="CHEBI:78497"/>
        <dbReference type="ChEBI" id="CHEBI:456215"/>
        <dbReference type="EC" id="6.1.1.7"/>
    </reaction>
</comment>
<dbReference type="NCBIfam" id="TIGR00344">
    <property type="entry name" value="alaS"/>
    <property type="match status" value="1"/>
</dbReference>
<name>A0AB35Y1Q0_9FIRM</name>
<dbReference type="GO" id="GO:0140096">
    <property type="term" value="F:catalytic activity, acting on a protein"/>
    <property type="evidence" value="ECO:0007669"/>
    <property type="project" value="UniProtKB-ARBA"/>
</dbReference>
<dbReference type="PANTHER" id="PTHR11777:SF9">
    <property type="entry name" value="ALANINE--TRNA LIGASE, CYTOPLASMIC"/>
    <property type="match status" value="1"/>
</dbReference>
<evidence type="ECO:0000256" key="4">
    <source>
        <dbReference type="ARBA" id="ARBA00022598"/>
    </source>
</evidence>
<feature type="domain" description="Alanyl-transfer RNA synthetases family profile" evidence="16">
    <location>
        <begin position="4"/>
        <end position="716"/>
    </location>
</feature>
<dbReference type="EC" id="6.1.1.7" evidence="14"/>
<comment type="similarity">
    <text evidence="1 14">Belongs to the class-II aminoacyl-tRNA synthetase family.</text>
</comment>
<dbReference type="InterPro" id="IPR018162">
    <property type="entry name" value="Ala-tRNA-ligase_IIc_anticod-bd"/>
</dbReference>
<gene>
    <name evidence="14 17" type="primary">alaS</name>
    <name evidence="17" type="ORF">WF787_12090</name>
</gene>
<dbReference type="GO" id="GO:0006419">
    <property type="term" value="P:alanyl-tRNA aminoacylation"/>
    <property type="evidence" value="ECO:0007669"/>
    <property type="project" value="UniProtKB-UniRule"/>
</dbReference>
<dbReference type="FunFam" id="3.30.980.10:FF:000004">
    <property type="entry name" value="Alanine--tRNA ligase, cytoplasmic"/>
    <property type="match status" value="1"/>
</dbReference>
<keyword evidence="15" id="KW-0175">Coiled coil</keyword>
<keyword evidence="8 14" id="KW-0067">ATP-binding</keyword>
<dbReference type="SMART" id="SM00863">
    <property type="entry name" value="tRNA_SAD"/>
    <property type="match status" value="1"/>
</dbReference>
<evidence type="ECO:0000256" key="14">
    <source>
        <dbReference type="HAMAP-Rule" id="MF_00036"/>
    </source>
</evidence>
<evidence type="ECO:0000256" key="9">
    <source>
        <dbReference type="ARBA" id="ARBA00022884"/>
    </source>
</evidence>
<sequence length="887" mass="98030">MQWTGLNELREKYLSFFESKGHLRLDSFPLVPKNDPSLLLINSGMAPMKKWFLAQEEPPRHRVTTCQKCIRTPDIERVGITARHGTFFEMLGNFSFQDYFKDEVIPWAWEFLTSDEWMAIPKDRLHISVYEEDDEAYDIWTKKVGIAPDHMVRLGKEDNFWEHGSGPCGPCSEIYFDRGPEYGCGKPTCGVGCDCDRYMEIWNLVFSQFDADGKGHYERLARPNIDTGMGLERLACVMQGVGNLFEVDTVQSVLHHVEHIANKTYGEDDKTDISIRVITDHIRSCTFMVSDGILPSNEGRGYVLRRLLRRAARHGRMLGITRPFLVELVETVIQSSESAYPELREHDAYIKKVIGTEEANFARTIDAGMNILNNMIDGLEKAHEHLLKGLDVFKLNDTFGFPLDLTKEIAAEQGIEIDEEGFHAEMTKQKERARAERLKKNISGWSEDLFGALDAEPTVFTGYETLNDTGVVVALSDEETLTDAIATDEEAKDGVLVVLDKTPFYAEMGGQAADHGMLNSADCSLRVLDVKKTPKGYYVHTCVLESGIVKVGDHLTAQVDKEYRMAIARNHTATHLLQAALREVLGDHVHQAGSYQDAEITHFDFTHFSAVTPEELARVQKIVNDKIYESMNVTVREMPIEEAKKLGAMALFGEKYGKVVRVVDIEGWSTEFCGGTHVKNTAQIGGFKIVSEASVAAGIRRIEAVTGRNLLIRANLQEAMLHTVANTLKANNVTALPVRAEAVMAENKALAKELEEIKAQVAASKVTSLFDNAEEIGGVKIASAYFTGTTGDTLRGMCDTIRDKAVKPAVAVLVGKSEDKITMAVTVTKQAQEKGLKAGALVKEIAAIAGGKGGGKPDFAMAGLKDETKIDEALAAVGAIVKKALGE</sequence>
<evidence type="ECO:0000256" key="12">
    <source>
        <dbReference type="ARBA" id="ARBA00024779"/>
    </source>
</evidence>
<keyword evidence="6 14" id="KW-0547">Nucleotide-binding</keyword>
<evidence type="ECO:0000256" key="8">
    <source>
        <dbReference type="ARBA" id="ARBA00022840"/>
    </source>
</evidence>
<dbReference type="AlphaFoldDB" id="A0AB35Y1Q0"/>
<dbReference type="InterPro" id="IPR002318">
    <property type="entry name" value="Ala-tRNA-lgiase_IIc"/>
</dbReference>
<dbReference type="Gene3D" id="3.30.54.20">
    <property type="match status" value="1"/>
</dbReference>
<reference evidence="17 18" key="1">
    <citation type="submission" date="2024-03" db="EMBL/GenBank/DDBJ databases">
        <authorList>
            <person name="Plomp N."/>
            <person name="Harmsen H.J."/>
        </authorList>
    </citation>
    <scope>NUCLEOTIDE SEQUENCE [LARGE SCALE GENOMIC DNA]</scope>
    <source>
        <strain evidence="17 18">HTF-76H</strain>
    </source>
</reference>
<feature type="binding site" evidence="14">
    <location>
        <position position="677"/>
    </location>
    <ligand>
        <name>Zn(2+)</name>
        <dbReference type="ChEBI" id="CHEBI:29105"/>
    </ligand>
</feature>
<dbReference type="InterPro" id="IPR009000">
    <property type="entry name" value="Transl_B-barrel_sf"/>
</dbReference>
<feature type="binding site" evidence="14">
    <location>
        <position position="571"/>
    </location>
    <ligand>
        <name>Zn(2+)</name>
        <dbReference type="ChEBI" id="CHEBI:29105"/>
    </ligand>
</feature>
<dbReference type="EMBL" id="JBBFKC010000013">
    <property type="protein sequence ID" value="MEJ3691940.1"/>
    <property type="molecule type" value="Genomic_DNA"/>
</dbReference>
<protein>
    <recommendedName>
        <fullName evidence="14">Alanine--tRNA ligase</fullName>
        <ecNumber evidence="14">6.1.1.7</ecNumber>
    </recommendedName>
    <alternativeName>
        <fullName evidence="14">Alanyl-tRNA synthetase</fullName>
        <shortName evidence="14">AlaRS</shortName>
    </alternativeName>
</protein>
<keyword evidence="11 14" id="KW-0030">Aminoacyl-tRNA synthetase</keyword>
<dbReference type="SUPFAM" id="SSF55186">
    <property type="entry name" value="ThrRS/AlaRS common domain"/>
    <property type="match status" value="1"/>
</dbReference>
<keyword evidence="7 14" id="KW-0862">Zinc</keyword>
<feature type="binding site" evidence="14">
    <location>
        <position position="575"/>
    </location>
    <ligand>
        <name>Zn(2+)</name>
        <dbReference type="ChEBI" id="CHEBI:29105"/>
    </ligand>
</feature>
<keyword evidence="18" id="KW-1185">Reference proteome</keyword>
<dbReference type="PRINTS" id="PR00980">
    <property type="entry name" value="TRNASYNTHALA"/>
</dbReference>
<dbReference type="Pfam" id="PF07973">
    <property type="entry name" value="tRNA_SAD"/>
    <property type="match status" value="1"/>
</dbReference>
<evidence type="ECO:0000256" key="15">
    <source>
        <dbReference type="SAM" id="Coils"/>
    </source>
</evidence>
<dbReference type="HAMAP" id="MF_00036_B">
    <property type="entry name" value="Ala_tRNA_synth_B"/>
    <property type="match status" value="1"/>
</dbReference>
<dbReference type="PANTHER" id="PTHR11777">
    <property type="entry name" value="ALANYL-TRNA SYNTHETASE"/>
    <property type="match status" value="1"/>
</dbReference>
<dbReference type="Pfam" id="PF01411">
    <property type="entry name" value="tRNA-synt_2c"/>
    <property type="match status" value="1"/>
</dbReference>
<comment type="caution">
    <text evidence="17">The sequence shown here is derived from an EMBL/GenBank/DDBJ whole genome shotgun (WGS) entry which is preliminary data.</text>
</comment>
<dbReference type="RefSeq" id="WP_337680044.1">
    <property type="nucleotide sequence ID" value="NZ_JBBFKB010000018.1"/>
</dbReference>
<evidence type="ECO:0000313" key="17">
    <source>
        <dbReference type="EMBL" id="MEJ3691940.1"/>
    </source>
</evidence>
<dbReference type="Gene3D" id="3.30.980.10">
    <property type="entry name" value="Threonyl-trna Synthetase, Chain A, domain 2"/>
    <property type="match status" value="1"/>
</dbReference>
<dbReference type="InterPro" id="IPR018163">
    <property type="entry name" value="Thr/Ala-tRNA-synth_IIc_edit"/>
</dbReference>
<dbReference type="InterPro" id="IPR018165">
    <property type="entry name" value="Ala-tRNA-synth_IIc_core"/>
</dbReference>
<dbReference type="GO" id="GO:0005829">
    <property type="term" value="C:cytosol"/>
    <property type="evidence" value="ECO:0007669"/>
    <property type="project" value="TreeGrafter"/>
</dbReference>
<keyword evidence="9 14" id="KW-0694">RNA-binding</keyword>
<dbReference type="SUPFAM" id="SSF101353">
    <property type="entry name" value="Putative anticodon-binding domain of alanyl-tRNA synthetase (AlaRS)"/>
    <property type="match status" value="1"/>
</dbReference>
<comment type="subcellular location">
    <subcellularLocation>
        <location evidence="14">Cytoplasm</location>
    </subcellularLocation>
</comment>
<dbReference type="SUPFAM" id="SSF50447">
    <property type="entry name" value="Translation proteins"/>
    <property type="match status" value="1"/>
</dbReference>
<dbReference type="PROSITE" id="PS50860">
    <property type="entry name" value="AA_TRNA_LIGASE_II_ALA"/>
    <property type="match status" value="1"/>
</dbReference>
<keyword evidence="3 14" id="KW-0820">tRNA-binding</keyword>
<dbReference type="SUPFAM" id="SSF55681">
    <property type="entry name" value="Class II aaRS and biotin synthetases"/>
    <property type="match status" value="1"/>
</dbReference>
<evidence type="ECO:0000256" key="1">
    <source>
        <dbReference type="ARBA" id="ARBA00008226"/>
    </source>
</evidence>
<dbReference type="InterPro" id="IPR050058">
    <property type="entry name" value="Ala-tRNA_ligase"/>
</dbReference>
<dbReference type="GO" id="GO:0005524">
    <property type="term" value="F:ATP binding"/>
    <property type="evidence" value="ECO:0007669"/>
    <property type="project" value="UniProtKB-UniRule"/>
</dbReference>
<dbReference type="InterPro" id="IPR023033">
    <property type="entry name" value="Ala_tRNA_ligase_euk/bac"/>
</dbReference>
<dbReference type="Gene3D" id="3.10.310.40">
    <property type="match status" value="1"/>
</dbReference>
<evidence type="ECO:0000259" key="16">
    <source>
        <dbReference type="PROSITE" id="PS50860"/>
    </source>
</evidence>
<comment type="function">
    <text evidence="12 14">Catalyzes the attachment of alanine to tRNA(Ala) in a two-step reaction: alanine is first activated by ATP to form Ala-AMP and then transferred to the acceptor end of tRNA(Ala). Also edits incorrectly charged Ser-tRNA(Ala) and Gly-tRNA(Ala) via its editing domain.</text>
</comment>
<evidence type="ECO:0000313" key="18">
    <source>
        <dbReference type="Proteomes" id="UP001379600"/>
    </source>
</evidence>
<dbReference type="InterPro" id="IPR003156">
    <property type="entry name" value="DHHA1_dom"/>
</dbReference>
<dbReference type="Pfam" id="PF02272">
    <property type="entry name" value="DHHA1"/>
    <property type="match status" value="1"/>
</dbReference>
<proteinExistence type="inferred from homology"/>
<dbReference type="FunFam" id="3.30.930.10:FF:000046">
    <property type="entry name" value="Alanine--tRNA ligase"/>
    <property type="match status" value="1"/>
</dbReference>
<evidence type="ECO:0000256" key="3">
    <source>
        <dbReference type="ARBA" id="ARBA00022555"/>
    </source>
</evidence>
<dbReference type="GO" id="GO:0016740">
    <property type="term" value="F:transferase activity"/>
    <property type="evidence" value="ECO:0007669"/>
    <property type="project" value="UniProtKB-ARBA"/>
</dbReference>
<keyword evidence="5 14" id="KW-0479">Metal-binding</keyword>
<dbReference type="GO" id="GO:0000049">
    <property type="term" value="F:tRNA binding"/>
    <property type="evidence" value="ECO:0007669"/>
    <property type="project" value="UniProtKB-KW"/>
</dbReference>
<dbReference type="Gene3D" id="6.10.250.550">
    <property type="match status" value="1"/>
</dbReference>
<dbReference type="FunFam" id="3.30.54.20:FF:000001">
    <property type="entry name" value="Alanine--tRNA ligase"/>
    <property type="match status" value="1"/>
</dbReference>